<dbReference type="GO" id="GO:0016020">
    <property type="term" value="C:membrane"/>
    <property type="evidence" value="ECO:0007669"/>
    <property type="project" value="InterPro"/>
</dbReference>
<dbReference type="Proteomes" id="UP000431264">
    <property type="component" value="Unassembled WGS sequence"/>
</dbReference>
<dbReference type="Pfam" id="PF18962">
    <property type="entry name" value="Por_Secre_tail"/>
    <property type="match status" value="1"/>
</dbReference>
<proteinExistence type="predicted"/>
<evidence type="ECO:0000256" key="3">
    <source>
        <dbReference type="PROSITE-ProRule" id="PRU00504"/>
    </source>
</evidence>
<dbReference type="Pfam" id="PF05345">
    <property type="entry name" value="He_PIG"/>
    <property type="match status" value="1"/>
</dbReference>
<dbReference type="InterPro" id="IPR026444">
    <property type="entry name" value="Secre_tail"/>
</dbReference>
<evidence type="ECO:0000313" key="7">
    <source>
        <dbReference type="Proteomes" id="UP000431264"/>
    </source>
</evidence>
<feature type="chain" id="PRO_5026219948" evidence="4">
    <location>
        <begin position="20"/>
        <end position="516"/>
    </location>
</feature>
<feature type="repeat" description="NHL" evidence="3">
    <location>
        <begin position="226"/>
        <end position="268"/>
    </location>
</feature>
<dbReference type="EMBL" id="WQLW01000019">
    <property type="protein sequence ID" value="MVO11030.1"/>
    <property type="molecule type" value="Genomic_DNA"/>
</dbReference>
<comment type="caution">
    <text evidence="6">The sequence shown here is derived from an EMBL/GenBank/DDBJ whole genome shotgun (WGS) entry which is preliminary data.</text>
</comment>
<sequence length="516" mass="55270">MKINYILFLIFFKSLLAIAQAPNISYPTPNIFSVNETITPLLPTNAGGSIPNGYGIITYAGTGLQGDTVGDRTTAQFNFPTTAILDHNNAILVVDRGNHKIKKIDSNGLVSNLVGSGVMGSLDGPAEIATFNFPSSIVEDSNGNLFICDQSNHKIRKVDTNGIVSTFAGSGVGGFQDGVGTAAKFYYPDEITIDSEDNIYVADYYNHRIRKITPLGVVSTLAGSVIGNLDGIGSQARFNSPTGVCLDGLGNIIVTDYGNHRIKKILPSGQVITIAGNGSGDINGDVAVAKFKNPTISTIDVSGTLFVTDYGNNKIKIIDTTGTVSTFCGSGALGDHDDELLLAKLKNPSSIAIDETGTLYITDYGNHKIKKTTYYDFNYTISPSLPTGLIFNSATGAISGTPATVSPPTDYTVTISNTEGTSSFVLNIEVGALSTTEFQKNIIQIYPNPIQDFLNVKAKSTITKVEIYTLLGQLIQKMIPNQEVFQINFSEIEKGIYILKLESNFTNSTIRVVKQE</sequence>
<dbReference type="PANTHER" id="PTHR46388">
    <property type="entry name" value="NHL REPEAT-CONTAINING PROTEIN 2"/>
    <property type="match status" value="1"/>
</dbReference>
<dbReference type="CDD" id="cd14953">
    <property type="entry name" value="NHL_like_1"/>
    <property type="match status" value="1"/>
</dbReference>
<feature type="repeat" description="NHL" evidence="3">
    <location>
        <begin position="345"/>
        <end position="375"/>
    </location>
</feature>
<evidence type="ECO:0000256" key="2">
    <source>
        <dbReference type="ARBA" id="ARBA00022737"/>
    </source>
</evidence>
<organism evidence="6 7">
    <name type="scientific">Flavobacterium profundi</name>
    <dbReference type="NCBI Taxonomy" id="1774945"/>
    <lineage>
        <taxon>Bacteria</taxon>
        <taxon>Pseudomonadati</taxon>
        <taxon>Bacteroidota</taxon>
        <taxon>Flavobacteriia</taxon>
        <taxon>Flavobacteriales</taxon>
        <taxon>Flavobacteriaceae</taxon>
        <taxon>Flavobacterium</taxon>
    </lineage>
</organism>
<dbReference type="SUPFAM" id="SSF101898">
    <property type="entry name" value="NHL repeat"/>
    <property type="match status" value="1"/>
</dbReference>
<evidence type="ECO:0000313" key="6">
    <source>
        <dbReference type="EMBL" id="MVO11030.1"/>
    </source>
</evidence>
<evidence type="ECO:0000256" key="4">
    <source>
        <dbReference type="SAM" id="SignalP"/>
    </source>
</evidence>
<reference evidence="7" key="1">
    <citation type="submission" date="2019-05" db="EMBL/GenBank/DDBJ databases">
        <title>Flavobacterium profundi sp. nov., isolated from a deep-sea seamount.</title>
        <authorList>
            <person name="Zhang D.-C."/>
        </authorList>
    </citation>
    <scope>NUCLEOTIDE SEQUENCE [LARGE SCALE GENOMIC DNA]</scope>
    <source>
        <strain evidence="7">TP390</strain>
    </source>
</reference>
<dbReference type="PROSITE" id="PS51125">
    <property type="entry name" value="NHL"/>
    <property type="match status" value="3"/>
</dbReference>
<keyword evidence="7" id="KW-1185">Reference proteome</keyword>
<feature type="signal peptide" evidence="4">
    <location>
        <begin position="1"/>
        <end position="19"/>
    </location>
</feature>
<dbReference type="InterPro" id="IPR011042">
    <property type="entry name" value="6-blade_b-propeller_TolB-like"/>
</dbReference>
<dbReference type="InterPro" id="IPR013783">
    <property type="entry name" value="Ig-like_fold"/>
</dbReference>
<gene>
    <name evidence="6" type="ORF">GOQ30_17795</name>
</gene>
<feature type="domain" description="Secretion system C-terminal sorting" evidence="5">
    <location>
        <begin position="445"/>
        <end position="509"/>
    </location>
</feature>
<dbReference type="Pfam" id="PF01436">
    <property type="entry name" value="NHL"/>
    <property type="match status" value="2"/>
</dbReference>
<dbReference type="GO" id="GO:0005509">
    <property type="term" value="F:calcium ion binding"/>
    <property type="evidence" value="ECO:0007669"/>
    <property type="project" value="InterPro"/>
</dbReference>
<dbReference type="InterPro" id="IPR015919">
    <property type="entry name" value="Cadherin-like_sf"/>
</dbReference>
<dbReference type="InterPro" id="IPR001258">
    <property type="entry name" value="NHL_repeat"/>
</dbReference>
<dbReference type="AlphaFoldDB" id="A0A6I4IW26"/>
<dbReference type="PANTHER" id="PTHR46388:SF2">
    <property type="entry name" value="NHL REPEAT-CONTAINING PROTEIN 2"/>
    <property type="match status" value="1"/>
</dbReference>
<name>A0A6I4IW26_9FLAO</name>
<keyword evidence="1 4" id="KW-0732">Signal</keyword>
<dbReference type="NCBIfam" id="TIGR04183">
    <property type="entry name" value="Por_Secre_tail"/>
    <property type="match status" value="1"/>
</dbReference>
<evidence type="ECO:0000256" key="1">
    <source>
        <dbReference type="ARBA" id="ARBA00022729"/>
    </source>
</evidence>
<dbReference type="Gene3D" id="2.120.10.30">
    <property type="entry name" value="TolB, C-terminal domain"/>
    <property type="match status" value="3"/>
</dbReference>
<feature type="repeat" description="NHL" evidence="3">
    <location>
        <begin position="173"/>
        <end position="215"/>
    </location>
</feature>
<dbReference type="SUPFAM" id="SSF49313">
    <property type="entry name" value="Cadherin-like"/>
    <property type="match status" value="1"/>
</dbReference>
<keyword evidence="2" id="KW-0677">Repeat</keyword>
<protein>
    <submittedName>
        <fullName evidence="6">T9SS type A sorting domain-containing protein</fullName>
    </submittedName>
</protein>
<accession>A0A6I4IW26</accession>
<dbReference type="Gene3D" id="2.60.40.10">
    <property type="entry name" value="Immunoglobulins"/>
    <property type="match status" value="1"/>
</dbReference>
<dbReference type="RefSeq" id="WP_140999444.1">
    <property type="nucleotide sequence ID" value="NZ_VDCZ01000019.1"/>
</dbReference>
<evidence type="ECO:0000259" key="5">
    <source>
        <dbReference type="Pfam" id="PF18962"/>
    </source>
</evidence>
<dbReference type="OrthoDB" id="791543at2"/>